<organism evidence="2 3">
    <name type="scientific">Novimethylophilus kurashikiensis</name>
    <dbReference type="NCBI Taxonomy" id="1825523"/>
    <lineage>
        <taxon>Bacteria</taxon>
        <taxon>Pseudomonadati</taxon>
        <taxon>Pseudomonadota</taxon>
        <taxon>Betaproteobacteria</taxon>
        <taxon>Nitrosomonadales</taxon>
        <taxon>Methylophilaceae</taxon>
        <taxon>Novimethylophilus</taxon>
    </lineage>
</organism>
<proteinExistence type="predicted"/>
<sequence>MRPLVFLLMALPLVACDKITGAADQKIADAEAIGFACRVAQKQPEACMKENEAQSPSSILEGWKSADEDIKGGKLDPTMSNAASPKAAAKEEPAEGDKPAEGEEKKDEKSGTDNPDAKKDAHPDAKDGKNAADGKVGKEKDKPHG</sequence>
<reference evidence="2 3" key="1">
    <citation type="journal article" date="2018" name="Environ. Microbiol.">
        <title>Isolation and genomic characterization of Novimethylophilus kurashikiensis gen. nov. sp. nov., a new lanthanide-dependent methylotrophic species of Methylophilaceae.</title>
        <authorList>
            <person name="Lv H."/>
            <person name="Sahin N."/>
            <person name="Tani A."/>
        </authorList>
    </citation>
    <scope>NUCLEOTIDE SEQUENCE [LARGE SCALE GENOMIC DNA]</scope>
    <source>
        <strain evidence="2 3">La2-4</strain>
    </source>
</reference>
<evidence type="ECO:0000313" key="3">
    <source>
        <dbReference type="Proteomes" id="UP000245081"/>
    </source>
</evidence>
<accession>A0A2R5FB66</accession>
<dbReference type="Proteomes" id="UP000245081">
    <property type="component" value="Unassembled WGS sequence"/>
</dbReference>
<dbReference type="GO" id="GO:0016301">
    <property type="term" value="F:kinase activity"/>
    <property type="evidence" value="ECO:0007669"/>
    <property type="project" value="UniProtKB-KW"/>
</dbReference>
<dbReference type="EMBL" id="BDOQ01000004">
    <property type="protein sequence ID" value="GBG13931.1"/>
    <property type="molecule type" value="Genomic_DNA"/>
</dbReference>
<dbReference type="OrthoDB" id="8566096at2"/>
<keyword evidence="3" id="KW-1185">Reference proteome</keyword>
<evidence type="ECO:0000313" key="2">
    <source>
        <dbReference type="EMBL" id="GBG13931.1"/>
    </source>
</evidence>
<protein>
    <submittedName>
        <fullName evidence="2">Dihydroxyacetone kinase</fullName>
    </submittedName>
</protein>
<keyword evidence="2" id="KW-0808">Transferase</keyword>
<feature type="compositionally biased region" description="Basic and acidic residues" evidence="1">
    <location>
        <begin position="88"/>
        <end position="145"/>
    </location>
</feature>
<dbReference type="RefSeq" id="WP_109015141.1">
    <property type="nucleotide sequence ID" value="NZ_BDOQ01000004.1"/>
</dbReference>
<feature type="region of interest" description="Disordered" evidence="1">
    <location>
        <begin position="46"/>
        <end position="145"/>
    </location>
</feature>
<comment type="caution">
    <text evidence="2">The sequence shown here is derived from an EMBL/GenBank/DDBJ whole genome shotgun (WGS) entry which is preliminary data.</text>
</comment>
<dbReference type="AlphaFoldDB" id="A0A2R5FB66"/>
<gene>
    <name evidence="2" type="ORF">NMK_1483</name>
</gene>
<name>A0A2R5FB66_9PROT</name>
<feature type="compositionally biased region" description="Basic and acidic residues" evidence="1">
    <location>
        <begin position="64"/>
        <end position="74"/>
    </location>
</feature>
<evidence type="ECO:0000256" key="1">
    <source>
        <dbReference type="SAM" id="MobiDB-lite"/>
    </source>
</evidence>
<keyword evidence="2" id="KW-0418">Kinase</keyword>